<gene>
    <name evidence="2" type="ORF">SAMEA44547418_00058</name>
</gene>
<name>A0A239Y6I0_9FIRM</name>
<dbReference type="KEGG" id="vrm:44547418_00058"/>
<dbReference type="Proteomes" id="UP000214973">
    <property type="component" value="Chromosome 1"/>
</dbReference>
<dbReference type="EMBL" id="LT906470">
    <property type="protein sequence ID" value="SNV54332.1"/>
    <property type="molecule type" value="Genomic_DNA"/>
</dbReference>
<protein>
    <submittedName>
        <fullName evidence="2">Uncharacterized protein</fullName>
    </submittedName>
</protein>
<proteinExistence type="predicted"/>
<accession>A0A239Y6I0</accession>
<organism evidence="2 3">
    <name type="scientific">Veillonella rodentium</name>
    <dbReference type="NCBI Taxonomy" id="248315"/>
    <lineage>
        <taxon>Bacteria</taxon>
        <taxon>Bacillati</taxon>
        <taxon>Bacillota</taxon>
        <taxon>Negativicutes</taxon>
        <taxon>Veillonellales</taxon>
        <taxon>Veillonellaceae</taxon>
        <taxon>Veillonella</taxon>
    </lineage>
</organism>
<keyword evidence="1" id="KW-0732">Signal</keyword>
<sequence length="250" mass="28507">MKKSTLLAFTAAVLFGSGALQVNAAPATYDDALLLPNPTKMPTQGSVVLIPVASPQAVQGIHEFVKAWENAEKHIALAESKKNNHQELTKEESKWLHSKDKHNYADYFRKHSLGYVHGQETALNWNAENRNKNEYSYYTFPKYDEEKGFTNSYGYNVLRSMVDRMNELLQKQKAVGGPLTDEEAQALEDAMLDIMAQDQEHVSNEELRHYMNEAVWFATKQTVRNMSAEEPSARDMHEINLREAIQEENN</sequence>
<keyword evidence="3" id="KW-1185">Reference proteome</keyword>
<feature type="chain" id="PRO_5011300303" evidence="1">
    <location>
        <begin position="25"/>
        <end position="250"/>
    </location>
</feature>
<dbReference type="RefSeq" id="WP_054674848.1">
    <property type="nucleotide sequence ID" value="NZ_LT906470.1"/>
</dbReference>
<evidence type="ECO:0000313" key="2">
    <source>
        <dbReference type="EMBL" id="SNV54332.1"/>
    </source>
</evidence>
<feature type="signal peptide" evidence="1">
    <location>
        <begin position="1"/>
        <end position="24"/>
    </location>
</feature>
<reference evidence="2 3" key="1">
    <citation type="submission" date="2017-06" db="EMBL/GenBank/DDBJ databases">
        <authorList>
            <consortium name="Pathogen Informatics"/>
        </authorList>
    </citation>
    <scope>NUCLEOTIDE SEQUENCE [LARGE SCALE GENOMIC DNA]</scope>
    <source>
        <strain evidence="2 3">NCTC12018</strain>
    </source>
</reference>
<dbReference type="AlphaFoldDB" id="A0A239Y6I0"/>
<evidence type="ECO:0000313" key="3">
    <source>
        <dbReference type="Proteomes" id="UP000214973"/>
    </source>
</evidence>
<evidence type="ECO:0000256" key="1">
    <source>
        <dbReference type="SAM" id="SignalP"/>
    </source>
</evidence>